<organism evidence="2 3">
    <name type="scientific">Penaeus vannamei</name>
    <name type="common">Whiteleg shrimp</name>
    <name type="synonym">Litopenaeus vannamei</name>
    <dbReference type="NCBI Taxonomy" id="6689"/>
    <lineage>
        <taxon>Eukaryota</taxon>
        <taxon>Metazoa</taxon>
        <taxon>Ecdysozoa</taxon>
        <taxon>Arthropoda</taxon>
        <taxon>Crustacea</taxon>
        <taxon>Multicrustacea</taxon>
        <taxon>Malacostraca</taxon>
        <taxon>Eumalacostraca</taxon>
        <taxon>Eucarida</taxon>
        <taxon>Decapoda</taxon>
        <taxon>Dendrobranchiata</taxon>
        <taxon>Penaeoidea</taxon>
        <taxon>Penaeidae</taxon>
        <taxon>Penaeus</taxon>
    </lineage>
</organism>
<dbReference type="AlphaFoldDB" id="A0A423U126"/>
<sequence length="453" mass="50842">MLRRTSLLRKWLQVGAVGYPSIPKPCNIRPMLDSLCYGPGASQSLTCGPRERASLSTSVIAFKKRKSKDEKENEKKEEDPKYGFTKGTSEPRHESYVRLLPSTEKSPLHEEKENELRSVVEELATCNINGKEWRRLINKLKRLAVSTPALQIIRVFLWGILQQDPLQEKKVAQGLTPALYQLFQALCVLEIRLDQSFRTAISNSIRVLICQPSPHLRPHSLGSLAAWYVANLSVSKREDKEILQLGRAFLVDLLFHHPGTVHLALLSALNSGQKFLIRMVNHREASGIEKVLQWVAFHGIWMGTESVRTQLTKYLTNQIGVHNPPSSDLAVLVKDLLSKLLESTEIAVSCNLLTSIMILARWQGQPWIQSHLLPAVTALISKESEGGKEGQVEKVPRQLLDIVTVSLGKLNEIFSEDATSADNTILGCELQELKYALTRLLLLAWGDAMMKPR</sequence>
<dbReference type="Proteomes" id="UP000283509">
    <property type="component" value="Unassembled WGS sequence"/>
</dbReference>
<protein>
    <submittedName>
        <fullName evidence="2">Uncharacterized protein</fullName>
    </submittedName>
</protein>
<dbReference type="EMBL" id="QCYY01000832">
    <property type="protein sequence ID" value="ROT82390.1"/>
    <property type="molecule type" value="Genomic_DNA"/>
</dbReference>
<proteinExistence type="predicted"/>
<reference evidence="2 3" key="2">
    <citation type="submission" date="2019-01" db="EMBL/GenBank/DDBJ databases">
        <title>The decoding of complex shrimp genome reveals the adaptation for benthos swimmer, frequently molting mechanism and breeding impact on genome.</title>
        <authorList>
            <person name="Sun Y."/>
            <person name="Gao Y."/>
            <person name="Yu Y."/>
        </authorList>
    </citation>
    <scope>NUCLEOTIDE SEQUENCE [LARGE SCALE GENOMIC DNA]</scope>
    <source>
        <tissue evidence="2">Muscle</tissue>
    </source>
</reference>
<evidence type="ECO:0000256" key="1">
    <source>
        <dbReference type="SAM" id="MobiDB-lite"/>
    </source>
</evidence>
<evidence type="ECO:0000313" key="2">
    <source>
        <dbReference type="EMBL" id="ROT82390.1"/>
    </source>
</evidence>
<feature type="region of interest" description="Disordered" evidence="1">
    <location>
        <begin position="64"/>
        <end position="94"/>
    </location>
</feature>
<feature type="compositionally biased region" description="Basic and acidic residues" evidence="1">
    <location>
        <begin position="67"/>
        <end position="81"/>
    </location>
</feature>
<evidence type="ECO:0000313" key="3">
    <source>
        <dbReference type="Proteomes" id="UP000283509"/>
    </source>
</evidence>
<accession>A0A423U126</accession>
<name>A0A423U126_PENVA</name>
<dbReference type="OrthoDB" id="361630at2759"/>
<keyword evidence="3" id="KW-1185">Reference proteome</keyword>
<reference evidence="2 3" key="1">
    <citation type="submission" date="2018-04" db="EMBL/GenBank/DDBJ databases">
        <authorList>
            <person name="Zhang X."/>
            <person name="Yuan J."/>
            <person name="Li F."/>
            <person name="Xiang J."/>
        </authorList>
    </citation>
    <scope>NUCLEOTIDE SEQUENCE [LARGE SCALE GENOMIC DNA]</scope>
    <source>
        <tissue evidence="2">Muscle</tissue>
    </source>
</reference>
<gene>
    <name evidence="2" type="ORF">C7M84_024436</name>
</gene>
<comment type="caution">
    <text evidence="2">The sequence shown here is derived from an EMBL/GenBank/DDBJ whole genome shotgun (WGS) entry which is preliminary data.</text>
</comment>